<gene>
    <name evidence="1" type="ORF">A5N15_06780</name>
</gene>
<evidence type="ECO:0000313" key="1">
    <source>
        <dbReference type="EMBL" id="OAX59725.1"/>
    </source>
</evidence>
<comment type="caution">
    <text evidence="1">The sequence shown here is derived from an EMBL/GenBank/DDBJ whole genome shotgun (WGS) entry which is preliminary data.</text>
</comment>
<organism evidence="1 2">
    <name type="scientific">Rothia kristinae</name>
    <dbReference type="NCBI Taxonomy" id="37923"/>
    <lineage>
        <taxon>Bacteria</taxon>
        <taxon>Bacillati</taxon>
        <taxon>Actinomycetota</taxon>
        <taxon>Actinomycetes</taxon>
        <taxon>Micrococcales</taxon>
        <taxon>Micrococcaceae</taxon>
        <taxon>Rothia</taxon>
    </lineage>
</organism>
<sequence>MLQALVDILGRGDAADRDDGHGLRDDAAQQIQDLQGPSTQGLAGEPARTALGHLRGVAAQAQALAGDRGVHRDDPVQTDSLGQLGDLPDLLVLQIRAIFTSRGT</sequence>
<protein>
    <submittedName>
        <fullName evidence="1">Uncharacterized protein</fullName>
    </submittedName>
</protein>
<evidence type="ECO:0000313" key="2">
    <source>
        <dbReference type="Proteomes" id="UP000092021"/>
    </source>
</evidence>
<dbReference type="EMBL" id="LWGZ01000591">
    <property type="protein sequence ID" value="OAX59725.1"/>
    <property type="molecule type" value="Genomic_DNA"/>
</dbReference>
<dbReference type="Proteomes" id="UP000092021">
    <property type="component" value="Unassembled WGS sequence"/>
</dbReference>
<dbReference type="AlphaFoldDB" id="A0A657IUN2"/>
<accession>A0A657IUN2</accession>
<name>A0A657IUN2_9MICC</name>
<reference evidence="1 2" key="1">
    <citation type="submission" date="2016-04" db="EMBL/GenBank/DDBJ databases">
        <title>Identification of putative biosynthetic pathways for the production of bioactive secondary metabolites by the marine actinomycete Kocuria kristinae RUTW2-3.</title>
        <authorList>
            <person name="Waterworth S.C."/>
            <person name="Walmsley T.A."/>
            <person name="Matongo T."/>
            <person name="Davies-Coleman M.T."/>
            <person name="Dorrington R.A."/>
        </authorList>
    </citation>
    <scope>NUCLEOTIDE SEQUENCE [LARGE SCALE GENOMIC DNA]</scope>
    <source>
        <strain evidence="1 2">RUTW4-5</strain>
    </source>
</reference>
<proteinExistence type="predicted"/>